<dbReference type="EMBL" id="VBAN01000265">
    <property type="protein sequence ID" value="TMI80359.1"/>
    <property type="molecule type" value="Genomic_DNA"/>
</dbReference>
<sequence>MIRLICPHCSVPFLRLAPADDGEEIVCPHCRRPFVPDEEEWVDPEDD</sequence>
<name>A0A537J9X4_9BACT</name>
<dbReference type="Proteomes" id="UP000318093">
    <property type="component" value="Unassembled WGS sequence"/>
</dbReference>
<evidence type="ECO:0000313" key="1">
    <source>
        <dbReference type="EMBL" id="TMI80359.1"/>
    </source>
</evidence>
<accession>A0A537J9X4</accession>
<evidence type="ECO:0000313" key="2">
    <source>
        <dbReference type="Proteomes" id="UP000318093"/>
    </source>
</evidence>
<gene>
    <name evidence="1" type="ORF">E6H03_08550</name>
</gene>
<proteinExistence type="predicted"/>
<dbReference type="AlphaFoldDB" id="A0A537J9X4"/>
<protein>
    <submittedName>
        <fullName evidence="1">Uncharacterized protein</fullName>
    </submittedName>
</protein>
<reference evidence="1 2" key="1">
    <citation type="journal article" date="2019" name="Nat. Microbiol.">
        <title>Mediterranean grassland soil C-N compound turnover is dependent on rainfall and depth, and is mediated by genomically divergent microorganisms.</title>
        <authorList>
            <person name="Diamond S."/>
            <person name="Andeer P.F."/>
            <person name="Li Z."/>
            <person name="Crits-Christoph A."/>
            <person name="Burstein D."/>
            <person name="Anantharaman K."/>
            <person name="Lane K.R."/>
            <person name="Thomas B.C."/>
            <person name="Pan C."/>
            <person name="Northen T.R."/>
            <person name="Banfield J.F."/>
        </authorList>
    </citation>
    <scope>NUCLEOTIDE SEQUENCE [LARGE SCALE GENOMIC DNA]</scope>
    <source>
        <strain evidence="1">NP_6</strain>
    </source>
</reference>
<organism evidence="1 2">
    <name type="scientific">Candidatus Segetimicrobium genomatis</name>
    <dbReference type="NCBI Taxonomy" id="2569760"/>
    <lineage>
        <taxon>Bacteria</taxon>
        <taxon>Bacillati</taxon>
        <taxon>Candidatus Sysuimicrobiota</taxon>
        <taxon>Candidatus Sysuimicrobiia</taxon>
        <taxon>Candidatus Sysuimicrobiales</taxon>
        <taxon>Candidatus Segetimicrobiaceae</taxon>
        <taxon>Candidatus Segetimicrobium</taxon>
    </lineage>
</organism>
<comment type="caution">
    <text evidence="1">The sequence shown here is derived from an EMBL/GenBank/DDBJ whole genome shotgun (WGS) entry which is preliminary data.</text>
</comment>